<dbReference type="PANTHER" id="PTHR10552">
    <property type="entry name" value="U2 SMALL NUCLEAR RIBONUCLEOPROTEIN A"/>
    <property type="match status" value="1"/>
</dbReference>
<dbReference type="AlphaFoldDB" id="A0A4P9YM75"/>
<sequence>MYPGVIPGGLENLTSLKVLNLEIDLNLKNNHINEIKQSIGLPSLRRLLLADNKISEMKNILGLFKLNGLIELSLYGNPISKNEPNYKNFVIYGLKHLKMLESRKVSEEERRLAEREAKRDILKERAKEKEMQRRDEKYGNVTNDVLVSFESESVKRICASYVELPVFNRLKLERFSSLKTIEFSLNLFDRLVQYLDNVPSTVEEIIINSQHNEVVKNKFLKMVILNEFDLTTFNGQVVSKEECEKAREVFSATKKVNLETCSERIKLNDCCSDKERQVVERIKKIFDF</sequence>
<dbReference type="EMBL" id="ML005022">
    <property type="protein sequence ID" value="RKP20786.1"/>
    <property type="molecule type" value="Genomic_DNA"/>
</dbReference>
<dbReference type="Proteomes" id="UP000281549">
    <property type="component" value="Unassembled WGS sequence"/>
</dbReference>
<feature type="coiled-coil region" evidence="7">
    <location>
        <begin position="105"/>
        <end position="132"/>
    </location>
</feature>
<evidence type="ECO:0000256" key="5">
    <source>
        <dbReference type="ARBA" id="ARBA00024196"/>
    </source>
</evidence>
<dbReference type="Pfam" id="PF14580">
    <property type="entry name" value="LRR_9"/>
    <property type="match status" value="1"/>
</dbReference>
<dbReference type="GO" id="GO:0030620">
    <property type="term" value="F:U2 snRNA binding"/>
    <property type="evidence" value="ECO:0007669"/>
    <property type="project" value="InterPro"/>
</dbReference>
<organism evidence="8 9">
    <name type="scientific">Rozella allomycis (strain CSF55)</name>
    <dbReference type="NCBI Taxonomy" id="988480"/>
    <lineage>
        <taxon>Eukaryota</taxon>
        <taxon>Fungi</taxon>
        <taxon>Fungi incertae sedis</taxon>
        <taxon>Cryptomycota</taxon>
        <taxon>Cryptomycota incertae sedis</taxon>
        <taxon>Rozella</taxon>
    </lineage>
</organism>
<dbReference type="InterPro" id="IPR044640">
    <property type="entry name" value="RU2A"/>
</dbReference>
<evidence type="ECO:0000256" key="2">
    <source>
        <dbReference type="ARBA" id="ARBA00022614"/>
    </source>
</evidence>
<reference evidence="9" key="1">
    <citation type="journal article" date="2018" name="Nat. Microbiol.">
        <title>Leveraging single-cell genomics to expand the fungal tree of life.</title>
        <authorList>
            <person name="Ahrendt S.R."/>
            <person name="Quandt C.A."/>
            <person name="Ciobanu D."/>
            <person name="Clum A."/>
            <person name="Salamov A."/>
            <person name="Andreopoulos B."/>
            <person name="Cheng J.F."/>
            <person name="Woyke T."/>
            <person name="Pelin A."/>
            <person name="Henrissat B."/>
            <person name="Reynolds N.K."/>
            <person name="Benny G.L."/>
            <person name="Smith M.E."/>
            <person name="James T.Y."/>
            <person name="Grigoriev I.V."/>
        </authorList>
    </citation>
    <scope>NUCLEOTIDE SEQUENCE [LARGE SCALE GENOMIC DNA]</scope>
    <source>
        <strain evidence="9">CSF55</strain>
    </source>
</reference>
<dbReference type="GO" id="GO:0000398">
    <property type="term" value="P:mRNA splicing, via spliceosome"/>
    <property type="evidence" value="ECO:0007669"/>
    <property type="project" value="InterPro"/>
</dbReference>
<name>A0A4P9YM75_ROZAC</name>
<dbReference type="GO" id="GO:0005634">
    <property type="term" value="C:nucleus"/>
    <property type="evidence" value="ECO:0007669"/>
    <property type="project" value="UniProtKB-SubCell"/>
</dbReference>
<comment type="subcellular location">
    <subcellularLocation>
        <location evidence="1">Nucleus</location>
    </subcellularLocation>
</comment>
<keyword evidence="4" id="KW-0539">Nucleus</keyword>
<dbReference type="InterPro" id="IPR032675">
    <property type="entry name" value="LRR_dom_sf"/>
</dbReference>
<dbReference type="Gene3D" id="3.80.10.10">
    <property type="entry name" value="Ribonuclease Inhibitor"/>
    <property type="match status" value="1"/>
</dbReference>
<evidence type="ECO:0000313" key="9">
    <source>
        <dbReference type="Proteomes" id="UP000281549"/>
    </source>
</evidence>
<keyword evidence="3" id="KW-0677">Repeat</keyword>
<proteinExistence type="inferred from homology"/>
<keyword evidence="7" id="KW-0175">Coiled coil</keyword>
<gene>
    <name evidence="8" type="ORF">ROZALSC1DRAFT_27763</name>
</gene>
<dbReference type="PANTHER" id="PTHR10552:SF6">
    <property type="entry name" value="U2 SMALL NUCLEAR RIBONUCLEOPROTEIN A"/>
    <property type="match status" value="1"/>
</dbReference>
<evidence type="ECO:0000256" key="6">
    <source>
        <dbReference type="ARBA" id="ARBA00024238"/>
    </source>
</evidence>
<dbReference type="SUPFAM" id="SSF52058">
    <property type="entry name" value="L domain-like"/>
    <property type="match status" value="1"/>
</dbReference>
<evidence type="ECO:0000256" key="7">
    <source>
        <dbReference type="SAM" id="Coils"/>
    </source>
</evidence>
<evidence type="ECO:0000256" key="4">
    <source>
        <dbReference type="ARBA" id="ARBA00023242"/>
    </source>
</evidence>
<dbReference type="InterPro" id="IPR001611">
    <property type="entry name" value="Leu-rich_rpt"/>
</dbReference>
<dbReference type="PROSITE" id="PS51450">
    <property type="entry name" value="LRR"/>
    <property type="match status" value="2"/>
</dbReference>
<comment type="similarity">
    <text evidence="5">Belongs to the U2 small nuclear ribonucleoprotein A family.</text>
</comment>
<protein>
    <recommendedName>
        <fullName evidence="6">U2 small nuclear ribonucleoprotein A'</fullName>
    </recommendedName>
</protein>
<evidence type="ECO:0000313" key="8">
    <source>
        <dbReference type="EMBL" id="RKP20786.1"/>
    </source>
</evidence>
<evidence type="ECO:0000256" key="1">
    <source>
        <dbReference type="ARBA" id="ARBA00004123"/>
    </source>
</evidence>
<keyword evidence="2" id="KW-0433">Leucine-rich repeat</keyword>
<evidence type="ECO:0000256" key="3">
    <source>
        <dbReference type="ARBA" id="ARBA00022737"/>
    </source>
</evidence>
<accession>A0A4P9YM75</accession>